<evidence type="ECO:0000313" key="9">
    <source>
        <dbReference type="Proteomes" id="UP000001519"/>
    </source>
</evidence>
<dbReference type="SMART" id="SM00462">
    <property type="entry name" value="PTB"/>
    <property type="match status" value="1"/>
</dbReference>
<reference evidence="8" key="4">
    <citation type="submission" date="2025-09" db="UniProtKB">
        <authorList>
            <consortium name="Ensembl"/>
        </authorList>
    </citation>
    <scope>IDENTIFICATION</scope>
</reference>
<keyword evidence="4" id="KW-0597">Phosphoprotein</keyword>
<dbReference type="InterPro" id="IPR006020">
    <property type="entry name" value="PTB/PI_dom"/>
</dbReference>
<dbReference type="InterPro" id="IPR048561">
    <property type="entry name" value="Dab_PTB"/>
</dbReference>
<reference evidence="9" key="1">
    <citation type="submission" date="2011-05" db="EMBL/GenBank/DDBJ databases">
        <title>Insights into the evolution of the great apes provided by the gorilla genome.</title>
        <authorList>
            <person name="Scally A."/>
        </authorList>
    </citation>
    <scope>NUCLEOTIDE SEQUENCE [LARGE SCALE GENOMIC DNA]</scope>
</reference>
<feature type="compositionally biased region" description="Polar residues" evidence="6">
    <location>
        <begin position="1"/>
        <end position="16"/>
    </location>
</feature>
<dbReference type="InterPro" id="IPR048559">
    <property type="entry name" value="DAB1/2_SBM"/>
</dbReference>
<proteinExistence type="predicted"/>
<dbReference type="InterPro" id="IPR011993">
    <property type="entry name" value="PH-like_dom_sf"/>
</dbReference>
<evidence type="ECO:0000256" key="4">
    <source>
        <dbReference type="ARBA" id="ARBA00022553"/>
    </source>
</evidence>
<evidence type="ECO:0000256" key="6">
    <source>
        <dbReference type="SAM" id="MobiDB-lite"/>
    </source>
</evidence>
<evidence type="ECO:0000259" key="7">
    <source>
        <dbReference type="PROSITE" id="PS01179"/>
    </source>
</evidence>
<dbReference type="EMBL" id="CABD030105471">
    <property type="status" value="NOT_ANNOTATED_CDS"/>
    <property type="molecule type" value="Genomic_DNA"/>
</dbReference>
<dbReference type="PANTHER" id="PTHR47695:SF5">
    <property type="entry name" value="DISABLED HOMOLOG 2"/>
    <property type="match status" value="1"/>
</dbReference>
<dbReference type="Gene3D" id="2.30.29.30">
    <property type="entry name" value="Pleckstrin-homology domain (PH domain)/Phosphotyrosine-binding domain (PTB)"/>
    <property type="match status" value="1"/>
</dbReference>
<dbReference type="GO" id="GO:0030154">
    <property type="term" value="P:cell differentiation"/>
    <property type="evidence" value="ECO:0007669"/>
    <property type="project" value="UniProtKB-KW"/>
</dbReference>
<dbReference type="SUPFAM" id="SSF50729">
    <property type="entry name" value="PH domain-like"/>
    <property type="match status" value="1"/>
</dbReference>
<comment type="subcellular location">
    <subcellularLocation>
        <location evidence="1">Cytoplasm</location>
    </subcellularLocation>
</comment>
<evidence type="ECO:0000256" key="3">
    <source>
        <dbReference type="ARBA" id="ARBA00022490"/>
    </source>
</evidence>
<name>A0A2I2ZEN7_GORGO</name>
<dbReference type="Ensembl" id="ENSGGOT00000044048.1">
    <property type="protein sequence ID" value="ENSGGOP00000045724.1"/>
    <property type="gene ID" value="ENSGGOG00000005856.3"/>
</dbReference>
<dbReference type="CDD" id="cd01215">
    <property type="entry name" value="PTB_Dab"/>
    <property type="match status" value="1"/>
</dbReference>
<dbReference type="PANTHER" id="PTHR47695">
    <property type="entry name" value="PID DOMAIN-CONTAINING PROTEIN"/>
    <property type="match status" value="1"/>
</dbReference>
<accession>A0A2I2ZEN7</accession>
<protein>
    <submittedName>
        <fullName evidence="8">DAB adaptor protein 2</fullName>
    </submittedName>
</protein>
<dbReference type="AlphaFoldDB" id="A0A2I2ZEN7"/>
<keyword evidence="9" id="KW-1185">Reference proteome</keyword>
<feature type="domain" description="PID" evidence="7">
    <location>
        <begin position="45"/>
        <end position="179"/>
    </location>
</feature>
<evidence type="ECO:0000256" key="5">
    <source>
        <dbReference type="ARBA" id="ARBA00022782"/>
    </source>
</evidence>
<dbReference type="EMBL" id="CABD030105472">
    <property type="status" value="NOT_ANNOTATED_CDS"/>
    <property type="molecule type" value="Genomic_DNA"/>
</dbReference>
<dbReference type="Pfam" id="PF00640">
    <property type="entry name" value="PID"/>
    <property type="match status" value="1"/>
</dbReference>
<reference evidence="8 9" key="2">
    <citation type="journal article" date="2012" name="Nature">
        <title>Insights into hominid evolution from the gorilla genome sequence.</title>
        <authorList>
            <person name="Scally A."/>
            <person name="Dutheil J.Y."/>
            <person name="Hillier L.W."/>
            <person name="Jordan G.E."/>
            <person name="Goodhead I."/>
            <person name="Herrero J."/>
            <person name="Hobolth A."/>
            <person name="Lappalainen T."/>
            <person name="Mailund T."/>
            <person name="Marques-Bonet T."/>
            <person name="McCarthy S."/>
            <person name="Montgomery S.H."/>
            <person name="Schwalie P.C."/>
            <person name="Tang Y.A."/>
            <person name="Ward M.C."/>
            <person name="Xue Y."/>
            <person name="Yngvadottir B."/>
            <person name="Alkan C."/>
            <person name="Andersen L.N."/>
            <person name="Ayub Q."/>
            <person name="Ball E.V."/>
            <person name="Beal K."/>
            <person name="Bradley B.J."/>
            <person name="Chen Y."/>
            <person name="Clee C.M."/>
            <person name="Fitzgerald S."/>
            <person name="Graves T.A."/>
            <person name="Gu Y."/>
            <person name="Heath P."/>
            <person name="Heger A."/>
            <person name="Karakoc E."/>
            <person name="Kolb-Kokocinski A."/>
            <person name="Laird G.K."/>
            <person name="Lunter G."/>
            <person name="Meader S."/>
            <person name="Mort M."/>
            <person name="Mullikin J.C."/>
            <person name="Munch K."/>
            <person name="O'Connor T.D."/>
            <person name="Phillips A.D."/>
            <person name="Prado-Martinez J."/>
            <person name="Rogers A.S."/>
            <person name="Sajjadian S."/>
            <person name="Schmidt D."/>
            <person name="Shaw K."/>
            <person name="Simpson J.T."/>
            <person name="Stenson P.D."/>
            <person name="Turner D.J."/>
            <person name="Vigilant L."/>
            <person name="Vilella A.J."/>
            <person name="Whitener W."/>
            <person name="Zhu B."/>
            <person name="Cooper D.N."/>
            <person name="de Jong P."/>
            <person name="Dermitzakis E.T."/>
            <person name="Eichler E.E."/>
            <person name="Flicek P."/>
            <person name="Goldman N."/>
            <person name="Mundy N.I."/>
            <person name="Ning Z."/>
            <person name="Odom D.T."/>
            <person name="Ponting C.P."/>
            <person name="Quail M.A."/>
            <person name="Ryder O.A."/>
            <person name="Searle S.M."/>
            <person name="Warren W.C."/>
            <person name="Wilson R.K."/>
            <person name="Schierup M.H."/>
            <person name="Rogers J."/>
            <person name="Tyler-Smith C."/>
            <person name="Durbin R."/>
        </authorList>
    </citation>
    <scope>NUCLEOTIDE SEQUENCE [LARGE SCALE GENOMIC DNA]</scope>
</reference>
<dbReference type="GO" id="GO:0005737">
    <property type="term" value="C:cytoplasm"/>
    <property type="evidence" value="ECO:0007669"/>
    <property type="project" value="UniProtKB-SubCell"/>
</dbReference>
<gene>
    <name evidence="8" type="primary">DAB2</name>
</gene>
<organism evidence="8 9">
    <name type="scientific">Gorilla gorilla gorilla</name>
    <name type="common">Western lowland gorilla</name>
    <dbReference type="NCBI Taxonomy" id="9595"/>
    <lineage>
        <taxon>Eukaryota</taxon>
        <taxon>Metazoa</taxon>
        <taxon>Chordata</taxon>
        <taxon>Craniata</taxon>
        <taxon>Vertebrata</taxon>
        <taxon>Euteleostomi</taxon>
        <taxon>Mammalia</taxon>
        <taxon>Eutheria</taxon>
        <taxon>Euarchontoglires</taxon>
        <taxon>Primates</taxon>
        <taxon>Haplorrhini</taxon>
        <taxon>Catarrhini</taxon>
        <taxon>Hominidae</taxon>
        <taxon>Gorilla</taxon>
    </lineage>
</organism>
<keyword evidence="2" id="KW-0217">Developmental protein</keyword>
<evidence type="ECO:0000313" key="8">
    <source>
        <dbReference type="Ensembl" id="ENSGGOP00000045724.1"/>
    </source>
</evidence>
<evidence type="ECO:0000256" key="1">
    <source>
        <dbReference type="ARBA" id="ARBA00004496"/>
    </source>
</evidence>
<dbReference type="GeneTree" id="ENSGT00940000155567"/>
<keyword evidence="3" id="KW-0963">Cytoplasm</keyword>
<dbReference type="Proteomes" id="UP000001519">
    <property type="component" value="Chromosome 17"/>
</dbReference>
<reference evidence="8" key="3">
    <citation type="submission" date="2025-08" db="UniProtKB">
        <authorList>
            <consortium name="Ensembl"/>
        </authorList>
    </citation>
    <scope>IDENTIFICATION</scope>
</reference>
<dbReference type="PROSITE" id="PS01179">
    <property type="entry name" value="PID"/>
    <property type="match status" value="1"/>
</dbReference>
<feature type="region of interest" description="Disordered" evidence="6">
    <location>
        <begin position="201"/>
        <end position="226"/>
    </location>
</feature>
<evidence type="ECO:0000256" key="2">
    <source>
        <dbReference type="ARBA" id="ARBA00022473"/>
    </source>
</evidence>
<feature type="region of interest" description="Disordered" evidence="6">
    <location>
        <begin position="1"/>
        <end position="38"/>
    </location>
</feature>
<feature type="compositionally biased region" description="Polar residues" evidence="6">
    <location>
        <begin position="214"/>
        <end position="226"/>
    </location>
</feature>
<dbReference type="Pfam" id="PF21792">
    <property type="entry name" value="DAB2_SBM"/>
    <property type="match status" value="1"/>
</dbReference>
<keyword evidence="5" id="KW-0221">Differentiation</keyword>
<dbReference type="FunFam" id="2.30.29.30:FF:000035">
    <property type="entry name" value="Disabled homolog 2 isoform 1"/>
    <property type="match status" value="1"/>
</dbReference>
<dbReference type="Bgee" id="ENSGGOG00000005856">
    <property type="expression patterns" value="Expressed in adult mammalian kidney and 5 other cell types or tissues"/>
</dbReference>
<sequence length="226" mass="24974">MSNEVETSATNGQPDQQAAPKAPSKKEKKKGPEKTDEYLLARFKGDGVKYKAKLIGIDDVPDARGDKMSQDSMMKLKGMAAAGRSQGQHKQRIWVNISLSGIKIIDEKTGVIEHEHPVNKISFIARDVTDNRAFGYVCGGEGQHQFFAIKTGQQAEPLVVDLKDLFQVIYNVKKKEEEKKKNGSEALMILDDQTNKLKSGVDQMDLFGDMSTPPDLNSPTGDYSEV</sequence>